<feature type="compositionally biased region" description="Low complexity" evidence="1">
    <location>
        <begin position="27"/>
        <end position="40"/>
    </location>
</feature>
<sequence>SGKMGVQKAAVSSSKKAEISSSRKADISSSSKIANVSSSSQKALADRNEMKKDLFGDSDSDFEMDNEDKQTLSEAGRDLQQLLHNSQSKRDAHTPQFSMSDNYNSTSQSWNRSTSEVNLDAGRKNSLDNSKKNDKNSLQCK</sequence>
<feature type="compositionally biased region" description="Basic and acidic residues" evidence="1">
    <location>
        <begin position="44"/>
        <end position="55"/>
    </location>
</feature>
<evidence type="ECO:0000313" key="2">
    <source>
        <dbReference type="EMBL" id="CEK64598.1"/>
    </source>
</evidence>
<feature type="compositionally biased region" description="Basic and acidic residues" evidence="1">
    <location>
        <begin position="15"/>
        <end position="26"/>
    </location>
</feature>
<reference evidence="2" key="1">
    <citation type="submission" date="2014-12" db="EMBL/GenBank/DDBJ databases">
        <title>Insight into the proteome of Arion vulgaris.</title>
        <authorList>
            <person name="Aradska J."/>
            <person name="Bulat T."/>
            <person name="Smidak R."/>
            <person name="Sarate P."/>
            <person name="Gangsoo J."/>
            <person name="Sialana F."/>
            <person name="Bilban M."/>
            <person name="Lubec G."/>
        </authorList>
    </citation>
    <scope>NUCLEOTIDE SEQUENCE</scope>
    <source>
        <tissue evidence="2">Skin</tissue>
    </source>
</reference>
<evidence type="ECO:0000256" key="1">
    <source>
        <dbReference type="SAM" id="MobiDB-lite"/>
    </source>
</evidence>
<gene>
    <name evidence="2" type="primary">ORF52252</name>
</gene>
<proteinExistence type="predicted"/>
<feature type="compositionally biased region" description="Basic and acidic residues" evidence="1">
    <location>
        <begin position="121"/>
        <end position="135"/>
    </location>
</feature>
<feature type="compositionally biased region" description="Acidic residues" evidence="1">
    <location>
        <begin position="56"/>
        <end position="66"/>
    </location>
</feature>
<dbReference type="AlphaFoldDB" id="A0A0B6Z7V2"/>
<feature type="non-terminal residue" evidence="2">
    <location>
        <position position="1"/>
    </location>
</feature>
<dbReference type="EMBL" id="HACG01017733">
    <property type="protein sequence ID" value="CEK64598.1"/>
    <property type="molecule type" value="Transcribed_RNA"/>
</dbReference>
<organism evidence="2">
    <name type="scientific">Arion vulgaris</name>
    <dbReference type="NCBI Taxonomy" id="1028688"/>
    <lineage>
        <taxon>Eukaryota</taxon>
        <taxon>Metazoa</taxon>
        <taxon>Spiralia</taxon>
        <taxon>Lophotrochozoa</taxon>
        <taxon>Mollusca</taxon>
        <taxon>Gastropoda</taxon>
        <taxon>Heterobranchia</taxon>
        <taxon>Euthyneura</taxon>
        <taxon>Panpulmonata</taxon>
        <taxon>Eupulmonata</taxon>
        <taxon>Stylommatophora</taxon>
        <taxon>Helicina</taxon>
        <taxon>Arionoidea</taxon>
        <taxon>Arionidae</taxon>
        <taxon>Arion</taxon>
    </lineage>
</organism>
<accession>A0A0B6Z7V2</accession>
<feature type="region of interest" description="Disordered" evidence="1">
    <location>
        <begin position="1"/>
        <end position="141"/>
    </location>
</feature>
<name>A0A0B6Z7V2_9EUPU</name>
<feature type="compositionally biased region" description="Basic and acidic residues" evidence="1">
    <location>
        <begin position="67"/>
        <end position="77"/>
    </location>
</feature>
<protein>
    <submittedName>
        <fullName evidence="2">Uncharacterized protein</fullName>
    </submittedName>
</protein>
<feature type="non-terminal residue" evidence="2">
    <location>
        <position position="141"/>
    </location>
</feature>
<feature type="compositionally biased region" description="Polar residues" evidence="1">
    <location>
        <begin position="95"/>
        <end position="117"/>
    </location>
</feature>